<evidence type="ECO:0000259" key="2">
    <source>
        <dbReference type="Pfam" id="PF20976"/>
    </source>
</evidence>
<proteinExistence type="predicted"/>
<keyword evidence="1" id="KW-0819">tRNA processing</keyword>
<protein>
    <recommendedName>
        <fullName evidence="2">Ribonucleases P/MRP subunit Pop8-like domain-containing protein</fullName>
    </recommendedName>
</protein>
<name>A0A9P8HCT2_9HYPO</name>
<accession>A0A9P8HCT2</accession>
<dbReference type="GO" id="GO:0000171">
    <property type="term" value="F:ribonuclease MRP activity"/>
    <property type="evidence" value="ECO:0007669"/>
    <property type="project" value="TreeGrafter"/>
</dbReference>
<evidence type="ECO:0000313" key="4">
    <source>
        <dbReference type="Proteomes" id="UP000826573"/>
    </source>
</evidence>
<dbReference type="InterPro" id="IPR049128">
    <property type="entry name" value="Pop8-like_dom"/>
</dbReference>
<dbReference type="GO" id="GO:0034965">
    <property type="term" value="P:intronic box C/D snoRNA processing"/>
    <property type="evidence" value="ECO:0007669"/>
    <property type="project" value="TreeGrafter"/>
</dbReference>
<keyword evidence="4" id="KW-1185">Reference proteome</keyword>
<comment type="caution">
    <text evidence="3">The sequence shown here is derived from an EMBL/GenBank/DDBJ whole genome shotgun (WGS) entry which is preliminary data.</text>
</comment>
<dbReference type="PANTHER" id="PTHR28173">
    <property type="entry name" value="RIBONUCLEASES P/MRP PROTEIN SUBUNIT POP8"/>
    <property type="match status" value="1"/>
</dbReference>
<dbReference type="AlphaFoldDB" id="A0A9P8HCT2"/>
<dbReference type="InterPro" id="IPR020347">
    <property type="entry name" value="Pop8"/>
</dbReference>
<organism evidence="3 4">
    <name type="scientific">Trichoderma semiorbis</name>
    <dbReference type="NCBI Taxonomy" id="1491008"/>
    <lineage>
        <taxon>Eukaryota</taxon>
        <taxon>Fungi</taxon>
        <taxon>Dikarya</taxon>
        <taxon>Ascomycota</taxon>
        <taxon>Pezizomycotina</taxon>
        <taxon>Sordariomycetes</taxon>
        <taxon>Hypocreomycetidae</taxon>
        <taxon>Hypocreales</taxon>
        <taxon>Hypocreaceae</taxon>
        <taxon>Trichoderma</taxon>
    </lineage>
</organism>
<dbReference type="Pfam" id="PF20976">
    <property type="entry name" value="Pop8"/>
    <property type="match status" value="1"/>
</dbReference>
<dbReference type="InterPro" id="IPR038085">
    <property type="entry name" value="Rnp2-like_sf"/>
</dbReference>
<reference evidence="3 4" key="1">
    <citation type="submission" date="2021-08" db="EMBL/GenBank/DDBJ databases">
        <title>The highly contiguous genome resource for Trichoderma semiorbis FJ059, a fungal antagonistic to plant pathogens.</title>
        <authorList>
            <person name="Liu T."/>
        </authorList>
    </citation>
    <scope>NUCLEOTIDE SEQUENCE [LARGE SCALE GENOMIC DNA]</scope>
    <source>
        <strain evidence="3 4">FJ059</strain>
    </source>
</reference>
<gene>
    <name evidence="3" type="ORF">TsFJ059_006081</name>
</gene>
<evidence type="ECO:0000256" key="1">
    <source>
        <dbReference type="ARBA" id="ARBA00022694"/>
    </source>
</evidence>
<dbReference type="GO" id="GO:0008033">
    <property type="term" value="P:tRNA processing"/>
    <property type="evidence" value="ECO:0007669"/>
    <property type="project" value="UniProtKB-KW"/>
</dbReference>
<evidence type="ECO:0000313" key="3">
    <source>
        <dbReference type="EMBL" id="KAH0522192.1"/>
    </source>
</evidence>
<dbReference type="Proteomes" id="UP000826573">
    <property type="component" value="Unassembled WGS sequence"/>
</dbReference>
<dbReference type="GO" id="GO:0000172">
    <property type="term" value="C:ribonuclease MRP complex"/>
    <property type="evidence" value="ECO:0007669"/>
    <property type="project" value="InterPro"/>
</dbReference>
<dbReference type="GO" id="GO:0000294">
    <property type="term" value="P:nuclear-transcribed mRNA catabolic process, RNase MRP-dependent"/>
    <property type="evidence" value="ECO:0007669"/>
    <property type="project" value="TreeGrafter"/>
</dbReference>
<dbReference type="GO" id="GO:0005655">
    <property type="term" value="C:nucleolar ribonuclease P complex"/>
    <property type="evidence" value="ECO:0007669"/>
    <property type="project" value="InterPro"/>
</dbReference>
<sequence>MKMSQNTNSEAERSILEKTTLHKSQELLTCIIKTPPFSYVHLELLTNPPDAAAELDNLQVKSYCTAALRQFLGLTGTAIPLDVLKVEGSECWVRVPREDLGSFAAALTAWKGTSDGGIESLLRIKQCSDWLGAMVGSHGQDRLWNN</sequence>
<dbReference type="GO" id="GO:0004526">
    <property type="term" value="F:ribonuclease P activity"/>
    <property type="evidence" value="ECO:0007669"/>
    <property type="project" value="TreeGrafter"/>
</dbReference>
<dbReference type="SUPFAM" id="SSF160350">
    <property type="entry name" value="Rnp2-like"/>
    <property type="match status" value="1"/>
</dbReference>
<dbReference type="EMBL" id="JAIMJC010000007">
    <property type="protein sequence ID" value="KAH0522192.1"/>
    <property type="molecule type" value="Genomic_DNA"/>
</dbReference>
<dbReference type="PANTHER" id="PTHR28173:SF1">
    <property type="entry name" value="RIBONUCLEASES P_MRP PROTEIN SUBUNIT POP8"/>
    <property type="match status" value="1"/>
</dbReference>
<feature type="domain" description="Ribonucleases P/MRP subunit Pop8-like" evidence="2">
    <location>
        <begin position="36"/>
        <end position="110"/>
    </location>
</feature>